<protein>
    <recommendedName>
        <fullName evidence="4">NAD(P)-binding protein</fullName>
    </recommendedName>
</protein>
<dbReference type="Proteomes" id="UP000613580">
    <property type="component" value="Unassembled WGS sequence"/>
</dbReference>
<name>A0A8H6WQA0_MYCCL</name>
<evidence type="ECO:0000313" key="2">
    <source>
        <dbReference type="EMBL" id="KAF7320604.1"/>
    </source>
</evidence>
<dbReference type="InterPro" id="IPR036291">
    <property type="entry name" value="NAD(P)-bd_dom_sf"/>
</dbReference>
<dbReference type="PRINTS" id="PR00081">
    <property type="entry name" value="GDHRDH"/>
</dbReference>
<dbReference type="EMBL" id="JACAZE010000002">
    <property type="protein sequence ID" value="KAF7320604.1"/>
    <property type="molecule type" value="Genomic_DNA"/>
</dbReference>
<dbReference type="SUPFAM" id="SSF51735">
    <property type="entry name" value="NAD(P)-binding Rossmann-fold domains"/>
    <property type="match status" value="1"/>
</dbReference>
<dbReference type="PANTHER" id="PTHR47534">
    <property type="entry name" value="YALI0E05731P"/>
    <property type="match status" value="1"/>
</dbReference>
<evidence type="ECO:0008006" key="4">
    <source>
        <dbReference type="Google" id="ProtNLM"/>
    </source>
</evidence>
<gene>
    <name evidence="2" type="ORF">HMN09_00145000</name>
</gene>
<comment type="caution">
    <text evidence="2">The sequence shown here is derived from an EMBL/GenBank/DDBJ whole genome shotgun (WGS) entry which is preliminary data.</text>
</comment>
<reference evidence="2" key="1">
    <citation type="submission" date="2020-05" db="EMBL/GenBank/DDBJ databases">
        <title>Mycena genomes resolve the evolution of fungal bioluminescence.</title>
        <authorList>
            <person name="Tsai I.J."/>
        </authorList>
    </citation>
    <scope>NUCLEOTIDE SEQUENCE</scope>
    <source>
        <strain evidence="2">110903Hualien_Pintung</strain>
    </source>
</reference>
<keyword evidence="1" id="KW-0560">Oxidoreductase</keyword>
<organism evidence="2 3">
    <name type="scientific">Mycena chlorophos</name>
    <name type="common">Agaric fungus</name>
    <name type="synonym">Agaricus chlorophos</name>
    <dbReference type="NCBI Taxonomy" id="658473"/>
    <lineage>
        <taxon>Eukaryota</taxon>
        <taxon>Fungi</taxon>
        <taxon>Dikarya</taxon>
        <taxon>Basidiomycota</taxon>
        <taxon>Agaricomycotina</taxon>
        <taxon>Agaricomycetes</taxon>
        <taxon>Agaricomycetidae</taxon>
        <taxon>Agaricales</taxon>
        <taxon>Marasmiineae</taxon>
        <taxon>Mycenaceae</taxon>
        <taxon>Mycena</taxon>
    </lineage>
</organism>
<dbReference type="PANTHER" id="PTHR47534:SF3">
    <property type="entry name" value="ALCOHOL DEHYDROGENASE-LIKE C-TERMINAL DOMAIN-CONTAINING PROTEIN"/>
    <property type="match status" value="1"/>
</dbReference>
<dbReference type="Pfam" id="PF00106">
    <property type="entry name" value="adh_short"/>
    <property type="match status" value="1"/>
</dbReference>
<accession>A0A8H6WQA0</accession>
<proteinExistence type="predicted"/>
<keyword evidence="3" id="KW-1185">Reference proteome</keyword>
<dbReference type="InterPro" id="IPR002347">
    <property type="entry name" value="SDR_fam"/>
</dbReference>
<evidence type="ECO:0000313" key="3">
    <source>
        <dbReference type="Proteomes" id="UP000613580"/>
    </source>
</evidence>
<dbReference type="AlphaFoldDB" id="A0A8H6WQA0"/>
<dbReference type="Gene3D" id="3.40.50.720">
    <property type="entry name" value="NAD(P)-binding Rossmann-like Domain"/>
    <property type="match status" value="1"/>
</dbReference>
<sequence>MPSIAAIQTSNASYAPPYLPVAIFFGGTSGIGRATAEAFAKHTEGNAHIVIVGRNAGAARELLDSLPKPSSIASGWKHEFVDGGDAALVANVHALVPRLPSRVNFLVMTAGYFSLAGRNDTSEGLDSKMALTYYSRAALVMGLLPALRNAAAQGEAASVLSVLGAGHGHKVDLDDLGLEKGFTGMKSMDACATYTDLFYEELSAQNPTIAFTHTFPGFVDTPLFNTSSAGTPWTVRLAGPLIKLAVMGFAKSMPDAGETQLYAVLPPAATPGRVLRRGSDGEELKAEPAYGSGCNDASRRVLEHTEKVFQATKPQ</sequence>
<dbReference type="OrthoDB" id="2898509at2759"/>
<evidence type="ECO:0000256" key="1">
    <source>
        <dbReference type="ARBA" id="ARBA00023002"/>
    </source>
</evidence>
<dbReference type="InterPro" id="IPR052228">
    <property type="entry name" value="Sec_Metab_Biosynth_Oxidored"/>
</dbReference>
<dbReference type="GO" id="GO:0016491">
    <property type="term" value="F:oxidoreductase activity"/>
    <property type="evidence" value="ECO:0007669"/>
    <property type="project" value="UniProtKB-KW"/>
</dbReference>